<dbReference type="InterPro" id="IPR039425">
    <property type="entry name" value="RNA_pol_sigma-70-like"/>
</dbReference>
<dbReference type="EMBL" id="FUKJ01000397">
    <property type="protein sequence ID" value="SJM95065.1"/>
    <property type="molecule type" value="Genomic_DNA"/>
</dbReference>
<evidence type="ECO:0000256" key="5">
    <source>
        <dbReference type="ARBA" id="ARBA00023163"/>
    </source>
</evidence>
<dbReference type="SUPFAM" id="SSF88659">
    <property type="entry name" value="Sigma3 and sigma4 domains of RNA polymerase sigma factors"/>
    <property type="match status" value="1"/>
</dbReference>
<dbReference type="InterPro" id="IPR007627">
    <property type="entry name" value="RNA_pol_sigma70_r2"/>
</dbReference>
<dbReference type="PANTHER" id="PTHR43133">
    <property type="entry name" value="RNA POLYMERASE ECF-TYPE SIGMA FACTO"/>
    <property type="match status" value="1"/>
</dbReference>
<dbReference type="InterPro" id="IPR007630">
    <property type="entry name" value="RNA_pol_sigma70_r4"/>
</dbReference>
<keyword evidence="5" id="KW-0804">Transcription</keyword>
<dbReference type="SUPFAM" id="SSF88946">
    <property type="entry name" value="Sigma2 domain of RNA polymerase sigma factors"/>
    <property type="match status" value="1"/>
</dbReference>
<keyword evidence="2" id="KW-0805">Transcription regulation</keyword>
<dbReference type="Proteomes" id="UP000195442">
    <property type="component" value="Unassembled WGS sequence"/>
</dbReference>
<comment type="similarity">
    <text evidence="1">Belongs to the sigma-70 factor family. ECF subfamily.</text>
</comment>
<feature type="domain" description="RNA polymerase sigma-70 region 4" evidence="7">
    <location>
        <begin position="166"/>
        <end position="214"/>
    </location>
</feature>
<gene>
    <name evidence="8" type="ORF">CRENPOLYSF2_4560003</name>
</gene>
<dbReference type="CDD" id="cd06171">
    <property type="entry name" value="Sigma70_r4"/>
    <property type="match status" value="1"/>
</dbReference>
<keyword evidence="3" id="KW-0731">Sigma factor</keyword>
<dbReference type="Pfam" id="PF04542">
    <property type="entry name" value="Sigma70_r2"/>
    <property type="match status" value="1"/>
</dbReference>
<evidence type="ECO:0000256" key="2">
    <source>
        <dbReference type="ARBA" id="ARBA00023015"/>
    </source>
</evidence>
<evidence type="ECO:0000259" key="7">
    <source>
        <dbReference type="Pfam" id="PF04545"/>
    </source>
</evidence>
<dbReference type="PANTHER" id="PTHR43133:SF62">
    <property type="entry name" value="RNA POLYMERASE SIGMA FACTOR SIGZ"/>
    <property type="match status" value="1"/>
</dbReference>
<dbReference type="Pfam" id="PF04545">
    <property type="entry name" value="Sigma70_r4"/>
    <property type="match status" value="1"/>
</dbReference>
<dbReference type="AlphaFoldDB" id="A0A1R4HFR5"/>
<dbReference type="InterPro" id="IPR036388">
    <property type="entry name" value="WH-like_DNA-bd_sf"/>
</dbReference>
<dbReference type="RefSeq" id="WP_256969614.1">
    <property type="nucleotide sequence ID" value="NZ_FUKJ01000397.1"/>
</dbReference>
<organism evidence="8 9">
    <name type="scientific">Crenothrix polyspora</name>
    <dbReference type="NCBI Taxonomy" id="360316"/>
    <lineage>
        <taxon>Bacteria</taxon>
        <taxon>Pseudomonadati</taxon>
        <taxon>Pseudomonadota</taxon>
        <taxon>Gammaproteobacteria</taxon>
        <taxon>Methylococcales</taxon>
        <taxon>Crenotrichaceae</taxon>
        <taxon>Crenothrix</taxon>
    </lineage>
</organism>
<dbReference type="NCBIfam" id="TIGR02937">
    <property type="entry name" value="sigma70-ECF"/>
    <property type="match status" value="1"/>
</dbReference>
<evidence type="ECO:0000256" key="1">
    <source>
        <dbReference type="ARBA" id="ARBA00010641"/>
    </source>
</evidence>
<dbReference type="GO" id="GO:0016987">
    <property type="term" value="F:sigma factor activity"/>
    <property type="evidence" value="ECO:0007669"/>
    <property type="project" value="UniProtKB-KW"/>
</dbReference>
<dbReference type="Gene3D" id="1.10.1740.10">
    <property type="match status" value="1"/>
</dbReference>
<dbReference type="GO" id="GO:0003677">
    <property type="term" value="F:DNA binding"/>
    <property type="evidence" value="ECO:0007669"/>
    <property type="project" value="UniProtKB-KW"/>
</dbReference>
<dbReference type="Gene3D" id="1.10.10.10">
    <property type="entry name" value="Winged helix-like DNA-binding domain superfamily/Winged helix DNA-binding domain"/>
    <property type="match status" value="1"/>
</dbReference>
<protein>
    <submittedName>
        <fullName evidence="8">RNA polymerase, sigma-24 subunit, ECF subfamily</fullName>
    </submittedName>
</protein>
<evidence type="ECO:0000259" key="6">
    <source>
        <dbReference type="Pfam" id="PF04542"/>
    </source>
</evidence>
<reference evidence="9" key="1">
    <citation type="submission" date="2017-02" db="EMBL/GenBank/DDBJ databases">
        <authorList>
            <person name="Daims H."/>
        </authorList>
    </citation>
    <scope>NUCLEOTIDE SEQUENCE [LARGE SCALE GENOMIC DNA]</scope>
</reference>
<keyword evidence="4" id="KW-0238">DNA-binding</keyword>
<name>A0A1R4HFR5_9GAMM</name>
<keyword evidence="9" id="KW-1185">Reference proteome</keyword>
<accession>A0A1R4HFR5</accession>
<proteinExistence type="inferred from homology"/>
<evidence type="ECO:0000256" key="3">
    <source>
        <dbReference type="ARBA" id="ARBA00023082"/>
    </source>
</evidence>
<dbReference type="InterPro" id="IPR013325">
    <property type="entry name" value="RNA_pol_sigma_r2"/>
</dbReference>
<evidence type="ECO:0000313" key="9">
    <source>
        <dbReference type="Proteomes" id="UP000195442"/>
    </source>
</evidence>
<feature type="domain" description="RNA polymerase sigma-70 region 2" evidence="6">
    <location>
        <begin position="63"/>
        <end position="130"/>
    </location>
</feature>
<evidence type="ECO:0000313" key="8">
    <source>
        <dbReference type="EMBL" id="SJM95065.1"/>
    </source>
</evidence>
<dbReference type="InterPro" id="IPR014284">
    <property type="entry name" value="RNA_pol_sigma-70_dom"/>
</dbReference>
<dbReference type="GO" id="GO:0006352">
    <property type="term" value="P:DNA-templated transcription initiation"/>
    <property type="evidence" value="ECO:0007669"/>
    <property type="project" value="InterPro"/>
</dbReference>
<dbReference type="InterPro" id="IPR013324">
    <property type="entry name" value="RNA_pol_sigma_r3/r4-like"/>
</dbReference>
<sequence length="223" mass="24738">MSDKIGRENNQHMDIEPVEYSASRLDDSIAGDLMTGTTHDEKQWLGDLLERIVDQDQLAFATLYEVMLARVYSVAIRITHCVQTAEEVVEDTFWQVWRQAPRFDPTRGNAIAWILTIARSRALDALRQQDSPVTDTEAMMDITAPETTNPLALLAAVQEGSSLYAALATLEPIAQQAITLAFFRGLTHDEIAQHSGLPLGTVKSLIRRALIHLKQVLGDGNLS</sequence>
<evidence type="ECO:0000256" key="4">
    <source>
        <dbReference type="ARBA" id="ARBA00023125"/>
    </source>
</evidence>